<feature type="transmembrane region" description="Helical" evidence="6">
    <location>
        <begin position="96"/>
        <end position="119"/>
    </location>
</feature>
<gene>
    <name evidence="8" type="ORF">FC84_GL000924</name>
</gene>
<accession>A0A0R2BR63</accession>
<keyword evidence="4 6" id="KW-1133">Transmembrane helix</keyword>
<keyword evidence="9" id="KW-1185">Reference proteome</keyword>
<comment type="subcellular location">
    <subcellularLocation>
        <location evidence="1">Cell membrane</location>
        <topology evidence="1">Multi-pass membrane protein</topology>
    </subcellularLocation>
</comment>
<dbReference type="Proteomes" id="UP000051813">
    <property type="component" value="Unassembled WGS sequence"/>
</dbReference>
<feature type="transmembrane region" description="Helical" evidence="6">
    <location>
        <begin position="358"/>
        <end position="382"/>
    </location>
</feature>
<dbReference type="PANTHER" id="PTHR23511">
    <property type="entry name" value="SYNAPTIC VESICLE GLYCOPROTEIN 2"/>
    <property type="match status" value="1"/>
</dbReference>
<name>A0A0R2BR63_9LACO</name>
<feature type="transmembrane region" description="Helical" evidence="6">
    <location>
        <begin position="300"/>
        <end position="318"/>
    </location>
</feature>
<keyword evidence="3 6" id="KW-0812">Transmembrane</keyword>
<proteinExistence type="predicted"/>
<feature type="transmembrane region" description="Helical" evidence="6">
    <location>
        <begin position="125"/>
        <end position="143"/>
    </location>
</feature>
<feature type="transmembrane region" description="Helical" evidence="6">
    <location>
        <begin position="30"/>
        <end position="54"/>
    </location>
</feature>
<evidence type="ECO:0000256" key="6">
    <source>
        <dbReference type="SAM" id="Phobius"/>
    </source>
</evidence>
<organism evidence="8 9">
    <name type="scientific">Lapidilactobacillus dextrinicus DSM 20335</name>
    <dbReference type="NCBI Taxonomy" id="1423738"/>
    <lineage>
        <taxon>Bacteria</taxon>
        <taxon>Bacillati</taxon>
        <taxon>Bacillota</taxon>
        <taxon>Bacilli</taxon>
        <taxon>Lactobacillales</taxon>
        <taxon>Lactobacillaceae</taxon>
        <taxon>Lapidilactobacillus</taxon>
    </lineage>
</organism>
<reference evidence="8 9" key="1">
    <citation type="journal article" date="2015" name="Genome Announc.">
        <title>Expanding the biotechnology potential of lactobacilli through comparative genomics of 213 strains and associated genera.</title>
        <authorList>
            <person name="Sun Z."/>
            <person name="Harris H.M."/>
            <person name="McCann A."/>
            <person name="Guo C."/>
            <person name="Argimon S."/>
            <person name="Zhang W."/>
            <person name="Yang X."/>
            <person name="Jeffery I.B."/>
            <person name="Cooney J.C."/>
            <person name="Kagawa T.F."/>
            <person name="Liu W."/>
            <person name="Song Y."/>
            <person name="Salvetti E."/>
            <person name="Wrobel A."/>
            <person name="Rasinkangas P."/>
            <person name="Parkhill J."/>
            <person name="Rea M.C."/>
            <person name="O'Sullivan O."/>
            <person name="Ritari J."/>
            <person name="Douillard F.P."/>
            <person name="Paul Ross R."/>
            <person name="Yang R."/>
            <person name="Briner A.E."/>
            <person name="Felis G.E."/>
            <person name="de Vos W.M."/>
            <person name="Barrangou R."/>
            <person name="Klaenhammer T.R."/>
            <person name="Caufield P.W."/>
            <person name="Cui Y."/>
            <person name="Zhang H."/>
            <person name="O'Toole P.W."/>
        </authorList>
    </citation>
    <scope>NUCLEOTIDE SEQUENCE [LARGE SCALE GENOMIC DNA]</scope>
    <source>
        <strain evidence="8 9">DSM 20335</strain>
    </source>
</reference>
<dbReference type="InterPro" id="IPR020846">
    <property type="entry name" value="MFS_dom"/>
</dbReference>
<dbReference type="PANTHER" id="PTHR23511:SF34">
    <property type="entry name" value="SYNAPTIC VESICLE GLYCOPROTEIN 2"/>
    <property type="match status" value="1"/>
</dbReference>
<dbReference type="PATRIC" id="fig|1423738.3.peg.933"/>
<dbReference type="AlphaFoldDB" id="A0A0R2BR63"/>
<keyword evidence="2" id="KW-0813">Transport</keyword>
<dbReference type="CDD" id="cd17316">
    <property type="entry name" value="MFS_SV2_like"/>
    <property type="match status" value="1"/>
</dbReference>
<evidence type="ECO:0000313" key="9">
    <source>
        <dbReference type="Proteomes" id="UP000051813"/>
    </source>
</evidence>
<dbReference type="Pfam" id="PF07690">
    <property type="entry name" value="MFS_1"/>
    <property type="match status" value="1"/>
</dbReference>
<feature type="transmembrane region" description="Helical" evidence="6">
    <location>
        <begin position="388"/>
        <end position="409"/>
    </location>
</feature>
<protein>
    <submittedName>
        <fullName evidence="8">Transporter major facilitator superfamily MFS 1</fullName>
    </submittedName>
</protein>
<feature type="transmembrane region" description="Helical" evidence="6">
    <location>
        <begin position="272"/>
        <end position="293"/>
    </location>
</feature>
<feature type="transmembrane region" description="Helical" evidence="6">
    <location>
        <begin position="66"/>
        <end position="84"/>
    </location>
</feature>
<evidence type="ECO:0000256" key="5">
    <source>
        <dbReference type="ARBA" id="ARBA00023136"/>
    </source>
</evidence>
<dbReference type="Gene3D" id="1.20.1250.20">
    <property type="entry name" value="MFS general substrate transporter like domains"/>
    <property type="match status" value="1"/>
</dbReference>
<dbReference type="STRING" id="1423738.FC84_GL000924"/>
<evidence type="ECO:0000256" key="1">
    <source>
        <dbReference type="ARBA" id="ARBA00004651"/>
    </source>
</evidence>
<evidence type="ECO:0000259" key="7">
    <source>
        <dbReference type="PROSITE" id="PS50850"/>
    </source>
</evidence>
<evidence type="ECO:0000256" key="3">
    <source>
        <dbReference type="ARBA" id="ARBA00022692"/>
    </source>
</evidence>
<evidence type="ECO:0000256" key="4">
    <source>
        <dbReference type="ARBA" id="ARBA00022989"/>
    </source>
</evidence>
<dbReference type="PROSITE" id="PS50850">
    <property type="entry name" value="MFS"/>
    <property type="match status" value="1"/>
</dbReference>
<keyword evidence="5 6" id="KW-0472">Membrane</keyword>
<dbReference type="SUPFAM" id="SSF103473">
    <property type="entry name" value="MFS general substrate transporter"/>
    <property type="match status" value="1"/>
</dbReference>
<feature type="transmembrane region" description="Helical" evidence="6">
    <location>
        <begin position="155"/>
        <end position="176"/>
    </location>
</feature>
<dbReference type="GO" id="GO:0022857">
    <property type="term" value="F:transmembrane transporter activity"/>
    <property type="evidence" value="ECO:0007669"/>
    <property type="project" value="InterPro"/>
</dbReference>
<sequence length="417" mass="45550">MMAVVYNNTIKCLDTYKWGVVLQQASYRKLLASAGFAWLFDAMDVGMLSFVITAVTKEWQLSSSQAGLIGSISSLGMAVGAILLGSLADRYSRQSILILSLLMFSIFNGISAFVSSYLAFLVLRFLIGCGLGGELPVASTLVSENAPKAVRGRTVVLLESFWAGGWLIAALISYLLIPKYGWRVALILTSFTALYALFLRSSLKRHAPHSPKAVAKHLSFAERLSLLFNNEHRQATLMLWVVWFMVVFSYYGMFLWLPSVLVLRGYTIVQSFGYVLLMTLAQLPGYFVAAWLIEKWGRKSTLVLFLLGTAVAAIAFGWANSLVILLGSGIALSFFNLGAWGALYAYSPEQYPALVRGTGTGMASGIGRIGGILGPILVGYLLQVKVPITLIFMIFFVAIIIAAGAVYWFGVETKEVN</sequence>
<dbReference type="GO" id="GO:0005886">
    <property type="term" value="C:plasma membrane"/>
    <property type="evidence" value="ECO:0007669"/>
    <property type="project" value="UniProtKB-SubCell"/>
</dbReference>
<feature type="transmembrane region" description="Helical" evidence="6">
    <location>
        <begin position="237"/>
        <end position="257"/>
    </location>
</feature>
<evidence type="ECO:0000313" key="8">
    <source>
        <dbReference type="EMBL" id="KRM78390.1"/>
    </source>
</evidence>
<dbReference type="InterPro" id="IPR036259">
    <property type="entry name" value="MFS_trans_sf"/>
</dbReference>
<comment type="caution">
    <text evidence="8">The sequence shown here is derived from an EMBL/GenBank/DDBJ whole genome shotgun (WGS) entry which is preliminary data.</text>
</comment>
<evidence type="ECO:0000256" key="2">
    <source>
        <dbReference type="ARBA" id="ARBA00022448"/>
    </source>
</evidence>
<feature type="transmembrane region" description="Helical" evidence="6">
    <location>
        <begin position="182"/>
        <end position="199"/>
    </location>
</feature>
<feature type="transmembrane region" description="Helical" evidence="6">
    <location>
        <begin position="324"/>
        <end position="346"/>
    </location>
</feature>
<dbReference type="InterPro" id="IPR011701">
    <property type="entry name" value="MFS"/>
</dbReference>
<dbReference type="EMBL" id="AYYK01000018">
    <property type="protein sequence ID" value="KRM78390.1"/>
    <property type="molecule type" value="Genomic_DNA"/>
</dbReference>
<feature type="domain" description="Major facilitator superfamily (MFS) profile" evidence="7">
    <location>
        <begin position="30"/>
        <end position="414"/>
    </location>
</feature>